<feature type="region of interest" description="Disordered" evidence="9">
    <location>
        <begin position="612"/>
        <end position="642"/>
    </location>
</feature>
<feature type="transmembrane region" description="Helical" evidence="10">
    <location>
        <begin position="66"/>
        <end position="91"/>
    </location>
</feature>
<evidence type="ECO:0000256" key="3">
    <source>
        <dbReference type="ARBA" id="ARBA00022692"/>
    </source>
</evidence>
<feature type="compositionally biased region" description="Polar residues" evidence="9">
    <location>
        <begin position="612"/>
        <end position="629"/>
    </location>
</feature>
<feature type="transmembrane region" description="Helical" evidence="10">
    <location>
        <begin position="798"/>
        <end position="819"/>
    </location>
</feature>
<dbReference type="GO" id="GO:0022841">
    <property type="term" value="F:potassium ion leak channel activity"/>
    <property type="evidence" value="ECO:0007669"/>
    <property type="project" value="TreeGrafter"/>
</dbReference>
<feature type="domain" description="Potassium channel" evidence="11">
    <location>
        <begin position="744"/>
        <end position="822"/>
    </location>
</feature>
<evidence type="ECO:0000259" key="11">
    <source>
        <dbReference type="Pfam" id="PF07885"/>
    </source>
</evidence>
<comment type="similarity">
    <text evidence="8">Belongs to the two pore domain potassium channel (TC 1.A.1.8) family.</text>
</comment>
<keyword evidence="4 10" id="KW-1133">Transmembrane helix</keyword>
<evidence type="ECO:0000256" key="4">
    <source>
        <dbReference type="ARBA" id="ARBA00022989"/>
    </source>
</evidence>
<evidence type="ECO:0000256" key="6">
    <source>
        <dbReference type="ARBA" id="ARBA00023136"/>
    </source>
</evidence>
<organism evidence="12">
    <name type="scientific">Schistocephalus solidus</name>
    <name type="common">Tapeworm</name>
    <dbReference type="NCBI Taxonomy" id="70667"/>
    <lineage>
        <taxon>Eukaryota</taxon>
        <taxon>Metazoa</taxon>
        <taxon>Spiralia</taxon>
        <taxon>Lophotrochozoa</taxon>
        <taxon>Platyhelminthes</taxon>
        <taxon>Cestoda</taxon>
        <taxon>Eucestoda</taxon>
        <taxon>Diphyllobothriidea</taxon>
        <taxon>Diphyllobothriidae</taxon>
        <taxon>Schistocephalus</taxon>
    </lineage>
</organism>
<accession>A0A0X3NKD4</accession>
<keyword evidence="3 8" id="KW-0812">Transmembrane</keyword>
<proteinExistence type="inferred from homology"/>
<comment type="subcellular location">
    <subcellularLocation>
        <location evidence="1">Membrane</location>
        <topology evidence="1">Multi-pass membrane protein</topology>
    </subcellularLocation>
</comment>
<reference evidence="12" key="1">
    <citation type="submission" date="2016-01" db="EMBL/GenBank/DDBJ databases">
        <title>Reference transcriptome for the parasite Schistocephalus solidus: insights into the molecular evolution of parasitism.</title>
        <authorList>
            <person name="Hebert F.O."/>
            <person name="Grambauer S."/>
            <person name="Barber I."/>
            <person name="Landry C.R."/>
            <person name="Aubin-Horth N."/>
        </authorList>
    </citation>
    <scope>NUCLEOTIDE SEQUENCE</scope>
</reference>
<feature type="transmembrane region" description="Helical" evidence="10">
    <location>
        <begin position="738"/>
        <end position="760"/>
    </location>
</feature>
<evidence type="ECO:0000256" key="7">
    <source>
        <dbReference type="ARBA" id="ARBA00023303"/>
    </source>
</evidence>
<evidence type="ECO:0000256" key="2">
    <source>
        <dbReference type="ARBA" id="ARBA00022448"/>
    </source>
</evidence>
<feature type="transmembrane region" description="Helical" evidence="10">
    <location>
        <begin position="234"/>
        <end position="252"/>
    </location>
</feature>
<evidence type="ECO:0000256" key="1">
    <source>
        <dbReference type="ARBA" id="ARBA00004141"/>
    </source>
</evidence>
<evidence type="ECO:0000256" key="9">
    <source>
        <dbReference type="SAM" id="MobiDB-lite"/>
    </source>
</evidence>
<dbReference type="PANTHER" id="PTHR11003:SF334">
    <property type="entry name" value="FI03418P"/>
    <property type="match status" value="1"/>
</dbReference>
<dbReference type="PANTHER" id="PTHR11003">
    <property type="entry name" value="POTASSIUM CHANNEL, SUBFAMILY K"/>
    <property type="match status" value="1"/>
</dbReference>
<keyword evidence="5 8" id="KW-0406">Ion transport</keyword>
<feature type="domain" description="Potassium channel" evidence="11">
    <location>
        <begin position="233"/>
        <end position="288"/>
    </location>
</feature>
<dbReference type="InterPro" id="IPR013099">
    <property type="entry name" value="K_chnl_dom"/>
</dbReference>
<dbReference type="GO" id="GO:0030322">
    <property type="term" value="P:stabilization of membrane potential"/>
    <property type="evidence" value="ECO:0007669"/>
    <property type="project" value="TreeGrafter"/>
</dbReference>
<dbReference type="AlphaFoldDB" id="A0A0X3NKD4"/>
<keyword evidence="2 8" id="KW-0813">Transport</keyword>
<evidence type="ECO:0000313" key="12">
    <source>
        <dbReference type="EMBL" id="JAP39740.1"/>
    </source>
</evidence>
<gene>
    <name evidence="12" type="primary">KCNKI</name>
    <name evidence="12" type="ORF">TR114632</name>
</gene>
<evidence type="ECO:0000256" key="8">
    <source>
        <dbReference type="RuleBase" id="RU003857"/>
    </source>
</evidence>
<evidence type="ECO:0000256" key="10">
    <source>
        <dbReference type="SAM" id="Phobius"/>
    </source>
</evidence>
<dbReference type="InterPro" id="IPR003280">
    <property type="entry name" value="2pore_dom_K_chnl"/>
</dbReference>
<protein>
    <submittedName>
        <fullName evidence="12">Potassium channel subfamily K member 18</fullName>
    </submittedName>
</protein>
<keyword evidence="6 10" id="KW-0472">Membrane</keyword>
<feature type="transmembrane region" description="Helical" evidence="10">
    <location>
        <begin position="264"/>
        <end position="281"/>
    </location>
</feature>
<name>A0A0X3NKD4_SCHSO</name>
<dbReference type="EMBL" id="GEEE01023485">
    <property type="protein sequence ID" value="JAP39740.1"/>
    <property type="molecule type" value="Transcribed_RNA"/>
</dbReference>
<dbReference type="PRINTS" id="PR01333">
    <property type="entry name" value="2POREKCHANEL"/>
</dbReference>
<dbReference type="Pfam" id="PF07885">
    <property type="entry name" value="Ion_trans_2"/>
    <property type="match status" value="2"/>
</dbReference>
<dbReference type="SUPFAM" id="SSF81324">
    <property type="entry name" value="Voltage-gated potassium channels"/>
    <property type="match status" value="2"/>
</dbReference>
<evidence type="ECO:0000256" key="5">
    <source>
        <dbReference type="ARBA" id="ARBA00023065"/>
    </source>
</evidence>
<dbReference type="Gene3D" id="1.10.287.70">
    <property type="match status" value="2"/>
</dbReference>
<dbReference type="GO" id="GO:0005886">
    <property type="term" value="C:plasma membrane"/>
    <property type="evidence" value="ECO:0007669"/>
    <property type="project" value="TreeGrafter"/>
</dbReference>
<sequence>MLGRHLGAPRSQEDHLGLSRFFGNFSAGFALASRPPTNLLEKVTYVQKADKRRQKIKKIRTGFKRFLAFIFSQIGLSVLVVGYTVLGGLLFRAVELEHEKMVKLKGKEMRDGLADKISSEILRQLRYHLLSYDTQTHSYYKLPKREHLSAGLQANGALETLRKRRSSSSNALHQRVHRSSQNLQFDRNRRWLSVIDYTLRRKMRQELHGSLRKLVKFMDTEGWNGEDSPDDLKWSWEGSILFAVTVITTIGYGHAVPKTNLGKLLTIGYALIGIPLVFLYLSNIGDYLATLFRTLYSKICRRCCEGNCLKSSQLKHAGTSLIIWNSQAAEMEVEEQYGQDNPETFCRSNLRILKRIGATPTHLNELKEIDSGTCTTLMKDGNICGEKRNDVSIKVDIVSDQNLRTEMCDDIRIKTRTSKSKPENTPFLWNSDSKYINMFGTHTKRNGKLLPDRQLRDNFKLHNTGTQTVLHADPSDEITSKSLLKSFATCRYLLCYQQEKRLLRNRCRQKRLSQRENPITPRNVLPAFGDTTSTVGCVLSDQQPPIPVITSCPTFSIDTEDNDEVNVKSLTNPDSEYNAVGCSRATRKLHSSLSNENDVFFELTALRTNSSNYGNASTLSKKNTTGHNNETNKKHSGSSPLGHQCIRKLKANARGSSSSQACQKKRINPNRCTYSDDLDRSRLSMLASVASSTSDMQLQVSYYSRDSLQSLRWSDAGVRELKTSALSQEDISNVTVPISLSISIMTTYILIGAIVFCIWEDDNYLKWSYFCFVTLSTIGFGDIVPGTKVDSTNPQEKLIIISLYVAIGLSVFAMCFKLMQEEVVSKCKWLGHKIGLLKHRVKKQKLNFPQPRDIMTSTQV</sequence>
<feature type="transmembrane region" description="Helical" evidence="10">
    <location>
        <begin position="767"/>
        <end position="786"/>
    </location>
</feature>
<keyword evidence="7 8" id="KW-0407">Ion channel</keyword>
<dbReference type="GO" id="GO:0015271">
    <property type="term" value="F:outward rectifier potassium channel activity"/>
    <property type="evidence" value="ECO:0007669"/>
    <property type="project" value="TreeGrafter"/>
</dbReference>